<evidence type="ECO:0000256" key="3">
    <source>
        <dbReference type="ARBA" id="ARBA00022989"/>
    </source>
</evidence>
<evidence type="ECO:0000256" key="1">
    <source>
        <dbReference type="ARBA" id="ARBA00004141"/>
    </source>
</evidence>
<dbReference type="PANTHER" id="PTHR10250">
    <property type="entry name" value="MICROSOMAL GLUTATHIONE S-TRANSFERASE"/>
    <property type="match status" value="1"/>
</dbReference>
<dbReference type="GO" id="GO:0005783">
    <property type="term" value="C:endoplasmic reticulum"/>
    <property type="evidence" value="ECO:0007669"/>
    <property type="project" value="TreeGrafter"/>
</dbReference>
<accession>A0A2B7YS21</accession>
<dbReference type="GO" id="GO:0004602">
    <property type="term" value="F:glutathione peroxidase activity"/>
    <property type="evidence" value="ECO:0007669"/>
    <property type="project" value="TreeGrafter"/>
</dbReference>
<evidence type="ECO:0000256" key="2">
    <source>
        <dbReference type="ARBA" id="ARBA00022692"/>
    </source>
</evidence>
<evidence type="ECO:0008006" key="8">
    <source>
        <dbReference type="Google" id="ProtNLM"/>
    </source>
</evidence>
<reference evidence="6 7" key="1">
    <citation type="submission" date="2017-10" db="EMBL/GenBank/DDBJ databases">
        <title>Comparative genomics in systemic dimorphic fungi from Ajellomycetaceae.</title>
        <authorList>
            <person name="Munoz J.F."/>
            <person name="Mcewen J.G."/>
            <person name="Clay O.K."/>
            <person name="Cuomo C.A."/>
        </authorList>
    </citation>
    <scope>NUCLEOTIDE SEQUENCE [LARGE SCALE GENOMIC DNA]</scope>
    <source>
        <strain evidence="6 7">UAMH7299</strain>
    </source>
</reference>
<dbReference type="Gene3D" id="1.20.120.550">
    <property type="entry name" value="Membrane associated eicosanoid/glutathione metabolism-like domain"/>
    <property type="match status" value="1"/>
</dbReference>
<feature type="transmembrane region" description="Helical" evidence="5">
    <location>
        <begin position="127"/>
        <end position="150"/>
    </location>
</feature>
<evidence type="ECO:0000313" key="6">
    <source>
        <dbReference type="EMBL" id="PGH23662.1"/>
    </source>
</evidence>
<dbReference type="PANTHER" id="PTHR10250:SF26">
    <property type="entry name" value="GLUTATHIONE S-TRANSFERASE 3, MITOCHONDRIAL"/>
    <property type="match status" value="1"/>
</dbReference>
<dbReference type="InterPro" id="IPR050997">
    <property type="entry name" value="MAPEG"/>
</dbReference>
<keyword evidence="4 5" id="KW-0472">Membrane</keyword>
<dbReference type="GO" id="GO:0005635">
    <property type="term" value="C:nuclear envelope"/>
    <property type="evidence" value="ECO:0007669"/>
    <property type="project" value="TreeGrafter"/>
</dbReference>
<evidence type="ECO:0000313" key="7">
    <source>
        <dbReference type="Proteomes" id="UP000224634"/>
    </source>
</evidence>
<evidence type="ECO:0000256" key="4">
    <source>
        <dbReference type="ARBA" id="ARBA00023136"/>
    </source>
</evidence>
<proteinExistence type="predicted"/>
<keyword evidence="7" id="KW-1185">Reference proteome</keyword>
<dbReference type="AlphaFoldDB" id="A0A2B7YS21"/>
<name>A0A2B7YS21_POLH7</name>
<gene>
    <name evidence="6" type="ORF">AJ80_02268</name>
</gene>
<sequence>MSGFSFTVPENYGNVLAIALGAIPLLSFIHGSVTAGQRKPAQVPYPHTYATVEQCKANPAAERFNCAQRAHANFLENMPQTIGTMLVAGLRFPTATTLLGLGWVASRVLFMYGYVYSGKPNGAGRYIGSGFWLCQGALWALGLAVAWPMVKCAL</sequence>
<dbReference type="InterPro" id="IPR001129">
    <property type="entry name" value="Membr-assoc_MAPEG"/>
</dbReference>
<dbReference type="InterPro" id="IPR023352">
    <property type="entry name" value="MAPEG-like_dom_sf"/>
</dbReference>
<dbReference type="GO" id="GO:0016020">
    <property type="term" value="C:membrane"/>
    <property type="evidence" value="ECO:0007669"/>
    <property type="project" value="UniProtKB-SubCell"/>
</dbReference>
<feature type="transmembrane region" description="Helical" evidence="5">
    <location>
        <begin position="95"/>
        <end position="115"/>
    </location>
</feature>
<dbReference type="Proteomes" id="UP000224634">
    <property type="component" value="Unassembled WGS sequence"/>
</dbReference>
<dbReference type="GO" id="GO:0004364">
    <property type="term" value="F:glutathione transferase activity"/>
    <property type="evidence" value="ECO:0007669"/>
    <property type="project" value="TreeGrafter"/>
</dbReference>
<protein>
    <recommendedName>
        <fullName evidence="8">Glutathione S-transferase</fullName>
    </recommendedName>
</protein>
<dbReference type="EMBL" id="PDNA01000021">
    <property type="protein sequence ID" value="PGH23662.1"/>
    <property type="molecule type" value="Genomic_DNA"/>
</dbReference>
<organism evidence="6 7">
    <name type="scientific">Polytolypa hystricis (strain UAMH7299)</name>
    <dbReference type="NCBI Taxonomy" id="1447883"/>
    <lineage>
        <taxon>Eukaryota</taxon>
        <taxon>Fungi</taxon>
        <taxon>Dikarya</taxon>
        <taxon>Ascomycota</taxon>
        <taxon>Pezizomycotina</taxon>
        <taxon>Eurotiomycetes</taxon>
        <taxon>Eurotiomycetidae</taxon>
        <taxon>Onygenales</taxon>
        <taxon>Onygenales incertae sedis</taxon>
        <taxon>Polytolypa</taxon>
    </lineage>
</organism>
<dbReference type="Pfam" id="PF01124">
    <property type="entry name" value="MAPEG"/>
    <property type="match status" value="1"/>
</dbReference>
<keyword evidence="2 5" id="KW-0812">Transmembrane</keyword>
<feature type="transmembrane region" description="Helical" evidence="5">
    <location>
        <begin position="12"/>
        <end position="29"/>
    </location>
</feature>
<comment type="subcellular location">
    <subcellularLocation>
        <location evidence="1">Membrane</location>
        <topology evidence="1">Multi-pass membrane protein</topology>
    </subcellularLocation>
</comment>
<evidence type="ECO:0000256" key="5">
    <source>
        <dbReference type="SAM" id="Phobius"/>
    </source>
</evidence>
<dbReference type="SUPFAM" id="SSF161084">
    <property type="entry name" value="MAPEG domain-like"/>
    <property type="match status" value="1"/>
</dbReference>
<dbReference type="OrthoDB" id="410651at2759"/>
<keyword evidence="3 5" id="KW-1133">Transmembrane helix</keyword>
<dbReference type="STRING" id="1447883.A0A2B7YS21"/>
<comment type="caution">
    <text evidence="6">The sequence shown here is derived from an EMBL/GenBank/DDBJ whole genome shotgun (WGS) entry which is preliminary data.</text>
</comment>